<reference evidence="2 3" key="1">
    <citation type="journal article" date="2020" name="Nature">
        <title>Six reference-quality genomes reveal evolution of bat adaptations.</title>
        <authorList>
            <person name="Jebb D."/>
            <person name="Huang Z."/>
            <person name="Pippel M."/>
            <person name="Hughes G.M."/>
            <person name="Lavrichenko K."/>
            <person name="Devanna P."/>
            <person name="Winkler S."/>
            <person name="Jermiin L.S."/>
            <person name="Skirmuntt E.C."/>
            <person name="Katzourakis A."/>
            <person name="Burkitt-Gray L."/>
            <person name="Ray D.A."/>
            <person name="Sullivan K.A.M."/>
            <person name="Roscito J.G."/>
            <person name="Kirilenko B.M."/>
            <person name="Davalos L.M."/>
            <person name="Corthals A.P."/>
            <person name="Power M.L."/>
            <person name="Jones G."/>
            <person name="Ransome R.D."/>
            <person name="Dechmann D.K.N."/>
            <person name="Locatelli A.G."/>
            <person name="Puechmaille S.J."/>
            <person name="Fedrigo O."/>
            <person name="Jarvis E.D."/>
            <person name="Hiller M."/>
            <person name="Vernes S.C."/>
            <person name="Myers E.W."/>
            <person name="Teeling E.C."/>
        </authorList>
    </citation>
    <scope>NUCLEOTIDE SEQUENCE [LARGE SCALE GENOMIC DNA]</scope>
    <source>
        <strain evidence="2">MMyoMyo1</strain>
        <tissue evidence="2">Flight muscle</tissue>
    </source>
</reference>
<comment type="caution">
    <text evidence="2">The sequence shown here is derived from an EMBL/GenBank/DDBJ whole genome shotgun (WGS) entry which is preliminary data.</text>
</comment>
<gene>
    <name evidence="2" type="ORF">mMyoMyo1_008050</name>
</gene>
<proteinExistence type="predicted"/>
<dbReference type="EMBL" id="JABWUV010000001">
    <property type="protein sequence ID" value="KAF6387560.1"/>
    <property type="molecule type" value="Genomic_DNA"/>
</dbReference>
<sequence>MWAPSAPGLCLSSRELCCPWAGQARATPTCEVSHKGGEAMFGWVCQAQGRHLCSLHQDSGQGALQRHVVTEPKPGRSPARTERQVTGHRTPNAWGAPASSSLLPWKVGGLAGFTGKTQTLLGPRPLFRHLPTIL</sequence>
<organism evidence="2 3">
    <name type="scientific">Myotis myotis</name>
    <name type="common">Greater mouse-eared bat</name>
    <name type="synonym">Vespertilio myotis</name>
    <dbReference type="NCBI Taxonomy" id="51298"/>
    <lineage>
        <taxon>Eukaryota</taxon>
        <taxon>Metazoa</taxon>
        <taxon>Chordata</taxon>
        <taxon>Craniata</taxon>
        <taxon>Vertebrata</taxon>
        <taxon>Euteleostomi</taxon>
        <taxon>Mammalia</taxon>
        <taxon>Eutheria</taxon>
        <taxon>Laurasiatheria</taxon>
        <taxon>Chiroptera</taxon>
        <taxon>Yangochiroptera</taxon>
        <taxon>Vespertilionidae</taxon>
        <taxon>Myotis</taxon>
    </lineage>
</organism>
<protein>
    <submittedName>
        <fullName evidence="2">Uncharacterized protein</fullName>
    </submittedName>
</protein>
<evidence type="ECO:0000313" key="2">
    <source>
        <dbReference type="EMBL" id="KAF6387560.1"/>
    </source>
</evidence>
<dbReference type="Proteomes" id="UP000527355">
    <property type="component" value="Unassembled WGS sequence"/>
</dbReference>
<keyword evidence="3" id="KW-1185">Reference proteome</keyword>
<evidence type="ECO:0000313" key="3">
    <source>
        <dbReference type="Proteomes" id="UP000527355"/>
    </source>
</evidence>
<name>A0A7J8AN94_MYOMY</name>
<dbReference type="AlphaFoldDB" id="A0A7J8AN94"/>
<feature type="region of interest" description="Disordered" evidence="1">
    <location>
        <begin position="67"/>
        <end position="97"/>
    </location>
</feature>
<feature type="compositionally biased region" description="Basic and acidic residues" evidence="1">
    <location>
        <begin position="68"/>
        <end position="85"/>
    </location>
</feature>
<evidence type="ECO:0000256" key="1">
    <source>
        <dbReference type="SAM" id="MobiDB-lite"/>
    </source>
</evidence>
<accession>A0A7J8AN94</accession>